<protein>
    <recommendedName>
        <fullName evidence="1">DUF4178 domain-containing protein</fullName>
    </recommendedName>
</protein>
<keyword evidence="3" id="KW-1185">Reference proteome</keyword>
<reference evidence="2 3" key="1">
    <citation type="submission" date="2018-05" db="EMBL/GenBank/DDBJ databases">
        <title>Leucothrix arctica sp. nov., isolated from Arctic seawater.</title>
        <authorList>
            <person name="Choi A."/>
            <person name="Baek K."/>
        </authorList>
    </citation>
    <scope>NUCLEOTIDE SEQUENCE [LARGE SCALE GENOMIC DNA]</scope>
    <source>
        <strain evidence="2 3">IMCC9719</strain>
    </source>
</reference>
<proteinExistence type="predicted"/>
<dbReference type="Pfam" id="PF13785">
    <property type="entry name" value="DUF4178"/>
    <property type="match status" value="1"/>
</dbReference>
<dbReference type="AlphaFoldDB" id="A0A317CDK7"/>
<comment type="caution">
    <text evidence="2">The sequence shown here is derived from an EMBL/GenBank/DDBJ whole genome shotgun (WGS) entry which is preliminary data.</text>
</comment>
<dbReference type="RefSeq" id="WP_109823163.1">
    <property type="nucleotide sequence ID" value="NZ_QGKL01000029.1"/>
</dbReference>
<evidence type="ECO:0000313" key="3">
    <source>
        <dbReference type="Proteomes" id="UP000245506"/>
    </source>
</evidence>
<dbReference type="InterPro" id="IPR025235">
    <property type="entry name" value="DUF4178"/>
</dbReference>
<gene>
    <name evidence="2" type="ORF">DKT75_09355</name>
</gene>
<organism evidence="2 3">
    <name type="scientific">Leucothrix arctica</name>
    <dbReference type="NCBI Taxonomy" id="1481894"/>
    <lineage>
        <taxon>Bacteria</taxon>
        <taxon>Pseudomonadati</taxon>
        <taxon>Pseudomonadota</taxon>
        <taxon>Gammaproteobacteria</taxon>
        <taxon>Thiotrichales</taxon>
        <taxon>Thiotrichaceae</taxon>
        <taxon>Leucothrix</taxon>
    </lineage>
</organism>
<name>A0A317CDK7_9GAMM</name>
<accession>A0A317CDK7</accession>
<dbReference type="OrthoDB" id="228033at2"/>
<evidence type="ECO:0000313" key="2">
    <source>
        <dbReference type="EMBL" id="PWQ96191.1"/>
    </source>
</evidence>
<dbReference type="EMBL" id="QGKL01000029">
    <property type="protein sequence ID" value="PWQ96191.1"/>
    <property type="molecule type" value="Genomic_DNA"/>
</dbReference>
<sequence length="204" mass="22367">MTTLNCPSCGGAIEGVSPLIRSIDCSYCNAWLRLSNQLWQAEAGQKSPLDAPSYLRVGLRGDVPDGTQYTIRGRMRLQYDQGSWDEWWVENNQGDGFWVEEDDGVYYRHSIGKDINVGNSANNVGVGGMLALPTGQSLFVTEKFTATIVGREGMLPSEPEAQSTVTYIDGVDDGDEYSLEIEDGVAAVSQAEVFDLRAIKWDAL</sequence>
<feature type="domain" description="DUF4178" evidence="1">
    <location>
        <begin position="65"/>
        <end position="183"/>
    </location>
</feature>
<dbReference type="Proteomes" id="UP000245506">
    <property type="component" value="Unassembled WGS sequence"/>
</dbReference>
<evidence type="ECO:0000259" key="1">
    <source>
        <dbReference type="Pfam" id="PF13785"/>
    </source>
</evidence>